<reference evidence="2 3" key="1">
    <citation type="journal article" date="2015" name="Nature">
        <title>rRNA introns, odd ribosomes, and small enigmatic genomes across a large radiation of phyla.</title>
        <authorList>
            <person name="Brown C.T."/>
            <person name="Hug L.A."/>
            <person name="Thomas B.C."/>
            <person name="Sharon I."/>
            <person name="Castelle C.J."/>
            <person name="Singh A."/>
            <person name="Wilkins M.J."/>
            <person name="Williams K.H."/>
            <person name="Banfield J.F."/>
        </authorList>
    </citation>
    <scope>NUCLEOTIDE SEQUENCE [LARGE SCALE GENOMIC DNA]</scope>
</reference>
<evidence type="ECO:0000313" key="2">
    <source>
        <dbReference type="EMBL" id="KKT63506.1"/>
    </source>
</evidence>
<evidence type="ECO:0000313" key="3">
    <source>
        <dbReference type="Proteomes" id="UP000034652"/>
    </source>
</evidence>
<gene>
    <name evidence="2" type="ORF">UW57_C0006G0008</name>
</gene>
<keyword evidence="1" id="KW-0812">Transmembrane</keyword>
<protein>
    <submittedName>
        <fullName evidence="2">Uncharacterized protein</fullName>
    </submittedName>
</protein>
<dbReference type="STRING" id="1618646.UW57_C0006G0008"/>
<keyword evidence="1" id="KW-0472">Membrane</keyword>
<proteinExistence type="predicted"/>
<evidence type="ECO:0000256" key="1">
    <source>
        <dbReference type="SAM" id="Phobius"/>
    </source>
</evidence>
<accession>A0A0G1IVR7</accession>
<sequence>MKTKILIPIFLFLLTGTALAYNLLQPLPGVGRTVDTFPDYITKIIPFILGLAAVLAVVEIVIGGIEYAVTEAIDSKADAIDRIRQAILGLLLALASWLILYTINPELINLKLNIPGLPGAQQTGPDPIGLPCTTQSECAPGFCDILSRQSVGTCKLSAGTCQKPADCSSNICNIPSGSTIGACTPATIIPPP</sequence>
<feature type="transmembrane region" description="Helical" evidence="1">
    <location>
        <begin position="44"/>
        <end position="65"/>
    </location>
</feature>
<dbReference type="EMBL" id="LCIV01000006">
    <property type="protein sequence ID" value="KKT63506.1"/>
    <property type="molecule type" value="Genomic_DNA"/>
</dbReference>
<comment type="caution">
    <text evidence="2">The sequence shown here is derived from an EMBL/GenBank/DDBJ whole genome shotgun (WGS) entry which is preliminary data.</text>
</comment>
<dbReference type="AlphaFoldDB" id="A0A0G1IVR7"/>
<organism evidence="2 3">
    <name type="scientific">Candidatus Giovannonibacteria bacterium GW2011_GWA1_44_29</name>
    <dbReference type="NCBI Taxonomy" id="1618646"/>
    <lineage>
        <taxon>Bacteria</taxon>
        <taxon>Candidatus Giovannoniibacteriota</taxon>
    </lineage>
</organism>
<dbReference type="Proteomes" id="UP000034652">
    <property type="component" value="Unassembled WGS sequence"/>
</dbReference>
<keyword evidence="1" id="KW-1133">Transmembrane helix</keyword>
<feature type="transmembrane region" description="Helical" evidence="1">
    <location>
        <begin position="86"/>
        <end position="103"/>
    </location>
</feature>
<name>A0A0G1IVR7_9BACT</name>